<evidence type="ECO:0000256" key="13">
    <source>
        <dbReference type="ARBA" id="ARBA00044502"/>
    </source>
</evidence>
<keyword evidence="11" id="KW-0119">Carbohydrate metabolism</keyword>
<evidence type="ECO:0000256" key="8">
    <source>
        <dbReference type="ARBA" id="ARBA00023008"/>
    </source>
</evidence>
<keyword evidence="10" id="KW-1015">Disulfide bond</keyword>
<comment type="caution">
    <text evidence="18">The sequence shown here is derived from an EMBL/GenBank/DDBJ whole genome shotgun (WGS) entry which is preliminary data.</text>
</comment>
<comment type="catalytic activity">
    <reaction evidence="14">
        <text>[(1-&gt;4)-beta-D-glucosyl]n+m + reduced acceptor + O2 = 4-dehydro-beta-D-glucosyl-[(1-&gt;4)-beta-D-glucosyl]n-1 + [(1-&gt;4)-beta-D-glucosyl]m + acceptor + H2O.</text>
        <dbReference type="EC" id="1.14.99.56"/>
    </reaction>
</comment>
<evidence type="ECO:0000256" key="16">
    <source>
        <dbReference type="SAM" id="SignalP"/>
    </source>
</evidence>
<reference evidence="18" key="2">
    <citation type="submission" date="2023-06" db="EMBL/GenBank/DDBJ databases">
        <authorList>
            <consortium name="Lawrence Berkeley National Laboratory"/>
            <person name="Mondo S.J."/>
            <person name="Hensen N."/>
            <person name="Bonometti L."/>
            <person name="Westerberg I."/>
            <person name="Brannstrom I.O."/>
            <person name="Guillou S."/>
            <person name="Cros-Aarteil S."/>
            <person name="Calhoun S."/>
            <person name="Haridas S."/>
            <person name="Kuo A."/>
            <person name="Pangilinan J."/>
            <person name="Riley R."/>
            <person name="Labutti K."/>
            <person name="Andreopoulos B."/>
            <person name="Lipzen A."/>
            <person name="Chen C."/>
            <person name="Yanf M."/>
            <person name="Daum C."/>
            <person name="Ng V."/>
            <person name="Clum A."/>
            <person name="Steindorff A."/>
            <person name="Ohm R."/>
            <person name="Martin F."/>
            <person name="Silar P."/>
            <person name="Natvig D."/>
            <person name="Lalanne C."/>
            <person name="Gautier V."/>
            <person name="Ament-Velasquez S.L."/>
            <person name="Kruys A."/>
            <person name="Hutchinson M.I."/>
            <person name="Powell A.J."/>
            <person name="Barry K."/>
            <person name="Miller A.N."/>
            <person name="Grigoriev I.V."/>
            <person name="Debuchy R."/>
            <person name="Gladieux P."/>
            <person name="Thoren M.H."/>
            <person name="Johannesson H."/>
        </authorList>
    </citation>
    <scope>NUCLEOTIDE SEQUENCE</scope>
    <source>
        <strain evidence="18">PSN324</strain>
    </source>
</reference>
<evidence type="ECO:0000256" key="4">
    <source>
        <dbReference type="ARBA" id="ARBA00022723"/>
    </source>
</evidence>
<evidence type="ECO:0000256" key="7">
    <source>
        <dbReference type="ARBA" id="ARBA00023002"/>
    </source>
</evidence>
<feature type="chain" id="PRO_5043821511" description="lytic cellulose monooxygenase (C4-dehydrogenating)" evidence="16">
    <location>
        <begin position="22"/>
        <end position="270"/>
    </location>
</feature>
<gene>
    <name evidence="18" type="ORF">QBC42DRAFT_235882</name>
</gene>
<evidence type="ECO:0000256" key="5">
    <source>
        <dbReference type="ARBA" id="ARBA00022729"/>
    </source>
</evidence>
<dbReference type="GO" id="GO:0016787">
    <property type="term" value="F:hydrolase activity"/>
    <property type="evidence" value="ECO:0007669"/>
    <property type="project" value="UniProtKB-KW"/>
</dbReference>
<dbReference type="GO" id="GO:0005576">
    <property type="term" value="C:extracellular region"/>
    <property type="evidence" value="ECO:0007669"/>
    <property type="project" value="UniProtKB-SubCell"/>
</dbReference>
<dbReference type="GO" id="GO:0004497">
    <property type="term" value="F:monooxygenase activity"/>
    <property type="evidence" value="ECO:0007669"/>
    <property type="project" value="UniProtKB-KW"/>
</dbReference>
<keyword evidence="18" id="KW-0378">Hydrolase</keyword>
<comment type="cofactor">
    <cofactor evidence="1">
        <name>Cu(2+)</name>
        <dbReference type="ChEBI" id="CHEBI:29036"/>
    </cofactor>
</comment>
<dbReference type="EC" id="1.14.99.56" evidence="15"/>
<dbReference type="GO" id="GO:0046872">
    <property type="term" value="F:metal ion binding"/>
    <property type="evidence" value="ECO:0007669"/>
    <property type="project" value="UniProtKB-KW"/>
</dbReference>
<evidence type="ECO:0000259" key="17">
    <source>
        <dbReference type="Pfam" id="PF03443"/>
    </source>
</evidence>
<organism evidence="18 19">
    <name type="scientific">Cladorrhinum samala</name>
    <dbReference type="NCBI Taxonomy" id="585594"/>
    <lineage>
        <taxon>Eukaryota</taxon>
        <taxon>Fungi</taxon>
        <taxon>Dikarya</taxon>
        <taxon>Ascomycota</taxon>
        <taxon>Pezizomycotina</taxon>
        <taxon>Sordariomycetes</taxon>
        <taxon>Sordariomycetidae</taxon>
        <taxon>Sordariales</taxon>
        <taxon>Podosporaceae</taxon>
        <taxon>Cladorrhinum</taxon>
    </lineage>
</organism>
<keyword evidence="8" id="KW-0186">Copper</keyword>
<keyword evidence="12" id="KW-0624">Polysaccharide degradation</keyword>
<reference evidence="18" key="1">
    <citation type="journal article" date="2023" name="Mol. Phylogenet. Evol.">
        <title>Genome-scale phylogeny and comparative genomics of the fungal order Sordariales.</title>
        <authorList>
            <person name="Hensen N."/>
            <person name="Bonometti L."/>
            <person name="Westerberg I."/>
            <person name="Brannstrom I.O."/>
            <person name="Guillou S."/>
            <person name="Cros-Aarteil S."/>
            <person name="Calhoun S."/>
            <person name="Haridas S."/>
            <person name="Kuo A."/>
            <person name="Mondo S."/>
            <person name="Pangilinan J."/>
            <person name="Riley R."/>
            <person name="LaButti K."/>
            <person name="Andreopoulos B."/>
            <person name="Lipzen A."/>
            <person name="Chen C."/>
            <person name="Yan M."/>
            <person name="Daum C."/>
            <person name="Ng V."/>
            <person name="Clum A."/>
            <person name="Steindorff A."/>
            <person name="Ohm R.A."/>
            <person name="Martin F."/>
            <person name="Silar P."/>
            <person name="Natvig D.O."/>
            <person name="Lalanne C."/>
            <person name="Gautier V."/>
            <person name="Ament-Velasquez S.L."/>
            <person name="Kruys A."/>
            <person name="Hutchinson M.I."/>
            <person name="Powell A.J."/>
            <person name="Barry K."/>
            <person name="Miller A.N."/>
            <person name="Grigoriev I.V."/>
            <person name="Debuchy R."/>
            <person name="Gladieux P."/>
            <person name="Hiltunen Thoren M."/>
            <person name="Johannesson H."/>
        </authorList>
    </citation>
    <scope>NUCLEOTIDE SEQUENCE</scope>
    <source>
        <strain evidence="18">PSN324</strain>
    </source>
</reference>
<keyword evidence="7" id="KW-0560">Oxidoreductase</keyword>
<dbReference type="AlphaFoldDB" id="A0AAV9HB26"/>
<evidence type="ECO:0000313" key="18">
    <source>
        <dbReference type="EMBL" id="KAK4457643.1"/>
    </source>
</evidence>
<accession>A0AAV9HB26</accession>
<keyword evidence="19" id="KW-1185">Reference proteome</keyword>
<keyword evidence="4" id="KW-0479">Metal-binding</keyword>
<dbReference type="InterPro" id="IPR049892">
    <property type="entry name" value="AA9"/>
</dbReference>
<keyword evidence="5 16" id="KW-0732">Signal</keyword>
<evidence type="ECO:0000256" key="15">
    <source>
        <dbReference type="ARBA" id="ARBA00047174"/>
    </source>
</evidence>
<dbReference type="PANTHER" id="PTHR33353">
    <property type="entry name" value="PUTATIVE (AFU_ORTHOLOGUE AFUA_1G12560)-RELATED"/>
    <property type="match status" value="1"/>
</dbReference>
<feature type="signal peptide" evidence="16">
    <location>
        <begin position="1"/>
        <end position="21"/>
    </location>
</feature>
<dbReference type="Pfam" id="PF03443">
    <property type="entry name" value="AA9"/>
    <property type="match status" value="1"/>
</dbReference>
<feature type="domain" description="Auxiliary Activity family 9 catalytic" evidence="17">
    <location>
        <begin position="28"/>
        <end position="239"/>
    </location>
</feature>
<sequence length="270" mass="29736">MNKFLLAGVNLAWLLAPVALGHNIQGILLVNGTETREWQYVLDVSGIRVPGPGEMEGYQGWKLDPIIGADNPNVTCGRRAFDSASRTEIADVLAGSEVGFRVSADGNGNRQGERYRYSNPSFWHAGPGIIYLSRAPNDDLVNYKGDGDWFKIAYAGPLNDTTWSLWPSVSDFNFTIPKTTPPGKYLMRIENFMPTSSKGYLQFYVNCAFVNIIGPGGGNPTEFVRFPGTYKNEDPGFLVPDDQESLGGWVPMEDLKLMNYKPPGPAVWTG</sequence>
<evidence type="ECO:0000256" key="9">
    <source>
        <dbReference type="ARBA" id="ARBA00023033"/>
    </source>
</evidence>
<comment type="similarity">
    <text evidence="13">Belongs to the polysaccharide monooxygenase AA9 family.</text>
</comment>
<proteinExistence type="inferred from homology"/>
<protein>
    <recommendedName>
        <fullName evidence="15">lytic cellulose monooxygenase (C4-dehydrogenating)</fullName>
        <ecNumber evidence="15">1.14.99.56</ecNumber>
    </recommendedName>
</protein>
<evidence type="ECO:0000256" key="11">
    <source>
        <dbReference type="ARBA" id="ARBA00023277"/>
    </source>
</evidence>
<dbReference type="Gene3D" id="2.70.50.70">
    <property type="match status" value="1"/>
</dbReference>
<keyword evidence="9" id="KW-0503">Monooxygenase</keyword>
<evidence type="ECO:0000256" key="10">
    <source>
        <dbReference type="ARBA" id="ARBA00023157"/>
    </source>
</evidence>
<keyword evidence="6" id="KW-0136">Cellulose degradation</keyword>
<dbReference type="GO" id="GO:0030245">
    <property type="term" value="P:cellulose catabolic process"/>
    <property type="evidence" value="ECO:0007669"/>
    <property type="project" value="UniProtKB-KW"/>
</dbReference>
<dbReference type="Proteomes" id="UP001321749">
    <property type="component" value="Unassembled WGS sequence"/>
</dbReference>
<dbReference type="EMBL" id="MU865104">
    <property type="protein sequence ID" value="KAK4457643.1"/>
    <property type="molecule type" value="Genomic_DNA"/>
</dbReference>
<evidence type="ECO:0000313" key="19">
    <source>
        <dbReference type="Proteomes" id="UP001321749"/>
    </source>
</evidence>
<comment type="subcellular location">
    <subcellularLocation>
        <location evidence="2">Secreted</location>
    </subcellularLocation>
</comment>
<evidence type="ECO:0000256" key="12">
    <source>
        <dbReference type="ARBA" id="ARBA00023326"/>
    </source>
</evidence>
<evidence type="ECO:0000256" key="1">
    <source>
        <dbReference type="ARBA" id="ARBA00001973"/>
    </source>
</evidence>
<evidence type="ECO:0000256" key="14">
    <source>
        <dbReference type="ARBA" id="ARBA00045077"/>
    </source>
</evidence>
<evidence type="ECO:0000256" key="2">
    <source>
        <dbReference type="ARBA" id="ARBA00004613"/>
    </source>
</evidence>
<dbReference type="InterPro" id="IPR005103">
    <property type="entry name" value="AA9_LPMO"/>
</dbReference>
<evidence type="ECO:0000256" key="6">
    <source>
        <dbReference type="ARBA" id="ARBA00023001"/>
    </source>
</evidence>
<keyword evidence="3" id="KW-0964">Secreted</keyword>
<evidence type="ECO:0000256" key="3">
    <source>
        <dbReference type="ARBA" id="ARBA00022525"/>
    </source>
</evidence>
<name>A0AAV9HB26_9PEZI</name>
<dbReference type="PANTHER" id="PTHR33353:SF10">
    <property type="entry name" value="ENDO-BETA-1,4-GLUCANASE D"/>
    <property type="match status" value="1"/>
</dbReference>